<sequence>MSCNLIPQSSLPTMLPLIFCSVFPPGKHSGEPVTLHWVLDGRARRAVTLEEPVLKLDTALVALKAAGQELLLELEKNQ</sequence>
<proteinExistence type="predicted"/>
<dbReference type="AlphaFoldDB" id="A0A452T961"/>
<accession>A0A452T961</accession>
<name>A0A452T961_URSMA</name>
<dbReference type="GeneTree" id="ENSGT00940000158971"/>
<gene>
    <name evidence="1" type="primary">ADAM33</name>
</gene>
<dbReference type="Ensembl" id="ENSUMAT00000005658.1">
    <property type="protein sequence ID" value="ENSUMAP00000004673.1"/>
    <property type="gene ID" value="ENSUMAG00000003732.1"/>
</dbReference>
<protein>
    <submittedName>
        <fullName evidence="1">ADAM metallopeptidase domain 33</fullName>
    </submittedName>
</protein>
<evidence type="ECO:0000313" key="1">
    <source>
        <dbReference type="Ensembl" id="ENSUMAP00000004673"/>
    </source>
</evidence>
<reference evidence="1" key="1">
    <citation type="submission" date="2019-03" db="UniProtKB">
        <authorList>
            <consortium name="Ensembl"/>
        </authorList>
    </citation>
    <scope>IDENTIFICATION</scope>
</reference>
<organism evidence="1">
    <name type="scientific">Ursus maritimus</name>
    <name type="common">Polar bear</name>
    <name type="synonym">Thalarctos maritimus</name>
    <dbReference type="NCBI Taxonomy" id="29073"/>
    <lineage>
        <taxon>Eukaryota</taxon>
        <taxon>Metazoa</taxon>
        <taxon>Chordata</taxon>
        <taxon>Craniata</taxon>
        <taxon>Vertebrata</taxon>
        <taxon>Euteleostomi</taxon>
        <taxon>Mammalia</taxon>
        <taxon>Eutheria</taxon>
        <taxon>Laurasiatheria</taxon>
        <taxon>Carnivora</taxon>
        <taxon>Caniformia</taxon>
        <taxon>Ursidae</taxon>
        <taxon>Ursus</taxon>
    </lineage>
</organism>